<dbReference type="RefSeq" id="WP_183359250.1">
    <property type="nucleotide sequence ID" value="NZ_BLXZ01000001.1"/>
</dbReference>
<gene>
    <name evidence="1" type="ORF">GMLC_02930</name>
</gene>
<dbReference type="EMBL" id="BLXZ01000001">
    <property type="protein sequence ID" value="GFO66714.1"/>
    <property type="molecule type" value="Genomic_DNA"/>
</dbReference>
<name>A0A6V8N401_9BACT</name>
<dbReference type="Proteomes" id="UP000587586">
    <property type="component" value="Unassembled WGS sequence"/>
</dbReference>
<proteinExistence type="predicted"/>
<keyword evidence="2" id="KW-1185">Reference proteome</keyword>
<sequence>MLLEQLVEREQRKPEYDWESYYQWFFSAQAGHNVDAYTFWECKKCLTINLLLLPARYGKCRCCELIYLPGTSPA</sequence>
<comment type="caution">
    <text evidence="1">The sequence shown here is derived from an EMBL/GenBank/DDBJ whole genome shotgun (WGS) entry which is preliminary data.</text>
</comment>
<accession>A0A6V8N401</accession>
<evidence type="ECO:0000313" key="2">
    <source>
        <dbReference type="Proteomes" id="UP000587586"/>
    </source>
</evidence>
<organism evidence="1 2">
    <name type="scientific">Geomonas limicola</name>
    <dbReference type="NCBI Taxonomy" id="2740186"/>
    <lineage>
        <taxon>Bacteria</taxon>
        <taxon>Pseudomonadati</taxon>
        <taxon>Thermodesulfobacteriota</taxon>
        <taxon>Desulfuromonadia</taxon>
        <taxon>Geobacterales</taxon>
        <taxon>Geobacteraceae</taxon>
        <taxon>Geomonas</taxon>
    </lineage>
</organism>
<reference evidence="2" key="1">
    <citation type="submission" date="2020-06" db="EMBL/GenBank/DDBJ databases">
        <title>Draft genomic sequecing of Geomonas sp. Red745.</title>
        <authorList>
            <person name="Itoh H."/>
            <person name="Xu Z.X."/>
            <person name="Ushijima N."/>
            <person name="Masuda Y."/>
            <person name="Shiratori Y."/>
            <person name="Senoo K."/>
        </authorList>
    </citation>
    <scope>NUCLEOTIDE SEQUENCE [LARGE SCALE GENOMIC DNA]</scope>
    <source>
        <strain evidence="2">Red745</strain>
    </source>
</reference>
<protein>
    <submittedName>
        <fullName evidence="1">Uncharacterized protein</fullName>
    </submittedName>
</protein>
<dbReference type="AlphaFoldDB" id="A0A6V8N401"/>
<evidence type="ECO:0000313" key="1">
    <source>
        <dbReference type="EMBL" id="GFO66714.1"/>
    </source>
</evidence>